<feature type="transmembrane region" description="Helical" evidence="1">
    <location>
        <begin position="286"/>
        <end position="311"/>
    </location>
</feature>
<feature type="transmembrane region" description="Helical" evidence="1">
    <location>
        <begin position="347"/>
        <end position="365"/>
    </location>
</feature>
<reference evidence="2 3" key="1">
    <citation type="submission" date="2020-02" db="EMBL/GenBank/DDBJ databases">
        <authorList>
            <person name="Kim Y.B."/>
            <person name="Roh S.W."/>
        </authorList>
    </citation>
    <scope>NUCLEOTIDE SEQUENCE [LARGE SCALE GENOMIC DNA]</scope>
    <source>
        <strain evidence="2 3">DSM 103574</strain>
    </source>
</reference>
<evidence type="ECO:0000313" key="3">
    <source>
        <dbReference type="Proteomes" id="UP000466848"/>
    </source>
</evidence>
<dbReference type="KEGG" id="abut:Ami103574_06935"/>
<dbReference type="AlphaFoldDB" id="A0A858BSW1"/>
<keyword evidence="1" id="KW-0472">Membrane</keyword>
<dbReference type="PANTHER" id="PTHR37305:SF1">
    <property type="entry name" value="MEMBRANE PROTEIN"/>
    <property type="match status" value="1"/>
</dbReference>
<feature type="transmembrane region" description="Helical" evidence="1">
    <location>
        <begin position="318"/>
        <end position="335"/>
    </location>
</feature>
<sequence length="405" mass="44960">MSEFWNLVGFEYKKILCKRSIQIALMLAVLLTAFTVIGTLLGSYYVDGKPYESNYDAMIKDRAYARALSGQSLDTELIMKTVNAYAQIPESEVYQSTQEYQNIARPYSPIYGTIRSVFNTASKRFNMEDFQVLTKAQAKDYYSARSEKLQQSIQQTQMGDKAKMQMLVLDEQVKTPLIFSYTDGFTRFFVMVNTLGLFSAFVMAVCIAPLFSGEYSSGADQLILSSKRGKNRLIYAKLFTGFSLAVIIGLVLLAFAFCLSLAVFGTEGGNAPLQLHLILSPYPLTMGQTALLLTIVSSFAYLMTAAITMLLSAKLKSSFGVIIWVSLLLIAPMLGSVSENNILLYNLYHLFPTQMTSLASVVAVIQYEFAGMVVGPYVFLPLFAIIVSVLLTPLAYQSFKNHQIG</sequence>
<dbReference type="PANTHER" id="PTHR37305">
    <property type="entry name" value="INTEGRAL MEMBRANE PROTEIN-RELATED"/>
    <property type="match status" value="1"/>
</dbReference>
<evidence type="ECO:0000256" key="1">
    <source>
        <dbReference type="SAM" id="Phobius"/>
    </source>
</evidence>
<accession>A0A858BSW1</accession>
<gene>
    <name evidence="2" type="ORF">Ami103574_06935</name>
</gene>
<keyword evidence="1" id="KW-0812">Transmembrane</keyword>
<proteinExistence type="predicted"/>
<dbReference type="Proteomes" id="UP000466848">
    <property type="component" value="Chromosome"/>
</dbReference>
<keyword evidence="1" id="KW-1133">Transmembrane helix</keyword>
<organism evidence="2 3">
    <name type="scientific">Aminipila butyrica</name>
    <dbReference type="NCBI Taxonomy" id="433296"/>
    <lineage>
        <taxon>Bacteria</taxon>
        <taxon>Bacillati</taxon>
        <taxon>Bacillota</taxon>
        <taxon>Clostridia</taxon>
        <taxon>Peptostreptococcales</taxon>
        <taxon>Anaerovoracaceae</taxon>
        <taxon>Aminipila</taxon>
    </lineage>
</organism>
<feature type="transmembrane region" description="Helical" evidence="1">
    <location>
        <begin position="188"/>
        <end position="212"/>
    </location>
</feature>
<feature type="transmembrane region" description="Helical" evidence="1">
    <location>
        <begin position="233"/>
        <end position="266"/>
    </location>
</feature>
<dbReference type="RefSeq" id="WP_163065997.1">
    <property type="nucleotide sequence ID" value="NZ_CP048649.1"/>
</dbReference>
<dbReference type="EMBL" id="CP048649">
    <property type="protein sequence ID" value="QIB69071.1"/>
    <property type="molecule type" value="Genomic_DNA"/>
</dbReference>
<evidence type="ECO:0000313" key="2">
    <source>
        <dbReference type="EMBL" id="QIB69071.1"/>
    </source>
</evidence>
<feature type="transmembrane region" description="Helical" evidence="1">
    <location>
        <begin position="377"/>
        <end position="396"/>
    </location>
</feature>
<keyword evidence="3" id="KW-1185">Reference proteome</keyword>
<feature type="transmembrane region" description="Helical" evidence="1">
    <location>
        <begin position="23"/>
        <end position="46"/>
    </location>
</feature>
<protein>
    <submittedName>
        <fullName evidence="2">ABC transporter permease</fullName>
    </submittedName>
</protein>
<name>A0A858BSW1_9FIRM</name>